<feature type="domain" description="Glycosyltransferase 2-like" evidence="11">
    <location>
        <begin position="3"/>
        <end position="123"/>
    </location>
</feature>
<comment type="caution">
    <text evidence="12">The sequence shown here is derived from an EMBL/GenBank/DDBJ whole genome shotgun (WGS) entry which is preliminary data.</text>
</comment>
<evidence type="ECO:0000256" key="5">
    <source>
        <dbReference type="ARBA" id="ARBA00022746"/>
    </source>
</evidence>
<dbReference type="InterPro" id="IPR001173">
    <property type="entry name" value="Glyco_trans_2-like"/>
</dbReference>
<dbReference type="PANTHER" id="PTHR43646">
    <property type="entry name" value="GLYCOSYLTRANSFERASE"/>
    <property type="match status" value="1"/>
</dbReference>
<dbReference type="InterPro" id="IPR029044">
    <property type="entry name" value="Nucleotide-diphossugar_trans"/>
</dbReference>
<dbReference type="SUPFAM" id="SSF53448">
    <property type="entry name" value="Nucleotide-diphospho-sugar transferases"/>
    <property type="match status" value="1"/>
</dbReference>
<comment type="pathway">
    <text evidence="8">Carotenoid biosynthesis; staphyloxanthin biosynthesis; staphyloxanthin from farnesyl diphosphate: step 4/5.</text>
</comment>
<evidence type="ECO:0000256" key="9">
    <source>
        <dbReference type="ARBA" id="ARBA00038120"/>
    </source>
</evidence>
<evidence type="ECO:0000256" key="1">
    <source>
        <dbReference type="ARBA" id="ARBA00004236"/>
    </source>
</evidence>
<name>A0ABU3FFC9_9ENTE</name>
<keyword evidence="6" id="KW-0472">Membrane</keyword>
<evidence type="ECO:0000256" key="6">
    <source>
        <dbReference type="ARBA" id="ARBA00023136"/>
    </source>
</evidence>
<evidence type="ECO:0000256" key="3">
    <source>
        <dbReference type="ARBA" id="ARBA00022676"/>
    </source>
</evidence>
<comment type="function">
    <text evidence="7">Catalyzes the glycosylation of 4,4'-diaponeurosporenoate, i.e. the esterification of glucose at the C1'' position with the carboxyl group of 4,4'-diaponeurosporenic acid, to form glycosyl-4,4'-diaponeurosporenoate. This is a step in the biosynthesis of staphyloxanthin, an orange pigment present in most staphylococci strains.</text>
</comment>
<dbReference type="EMBL" id="JARQAJ010000007">
    <property type="protein sequence ID" value="MDT2760355.1"/>
    <property type="molecule type" value="Genomic_DNA"/>
</dbReference>
<gene>
    <name evidence="12" type="ORF">P7H27_11335</name>
</gene>
<accession>A0ABU3FFC9</accession>
<evidence type="ECO:0000259" key="11">
    <source>
        <dbReference type="Pfam" id="PF00535"/>
    </source>
</evidence>
<sequence>MISIIIPVLNEEKRLANLLRELKQLDDRVPFEIIVVDGGSQDQTVEVAKKFVTVYQVKQANRGVQLKFGVEKSSGDILWFLHSDSAIKDYQQALSQIQKAVDNPCYSAGYFKLAFDSSDFFFRYLAKTSNLRAEYLGLIFGDQGLFTTRKQYDQAGGFETIPLMEDWRLSRKLRKQGKFCPLSLTITTSSRRFRKGKIRTHLKMHRIKLLYLLGVSPDKLAKRYYK</sequence>
<keyword evidence="3" id="KW-0328">Glycosyltransferase</keyword>
<protein>
    <recommendedName>
        <fullName evidence="10">4,4'-diaponeurosporenoate glycosyltransferase</fullName>
    </recommendedName>
</protein>
<dbReference type="InterPro" id="IPR026461">
    <property type="entry name" value="Trfase_2_rSAM/seldom_assoc"/>
</dbReference>
<dbReference type="NCBIfam" id="TIGR04283">
    <property type="entry name" value="glyco_like_mftF"/>
    <property type="match status" value="1"/>
</dbReference>
<evidence type="ECO:0000256" key="2">
    <source>
        <dbReference type="ARBA" id="ARBA00022475"/>
    </source>
</evidence>
<dbReference type="Gene3D" id="3.90.550.10">
    <property type="entry name" value="Spore Coat Polysaccharide Biosynthesis Protein SpsA, Chain A"/>
    <property type="match status" value="1"/>
</dbReference>
<dbReference type="PANTHER" id="PTHR43646:SF2">
    <property type="entry name" value="GLYCOSYLTRANSFERASE 2-LIKE DOMAIN-CONTAINING PROTEIN"/>
    <property type="match status" value="1"/>
</dbReference>
<dbReference type="Proteomes" id="UP001181046">
    <property type="component" value="Unassembled WGS sequence"/>
</dbReference>
<proteinExistence type="inferred from homology"/>
<keyword evidence="5" id="KW-0125">Carotenoid biosynthesis</keyword>
<evidence type="ECO:0000256" key="4">
    <source>
        <dbReference type="ARBA" id="ARBA00022679"/>
    </source>
</evidence>
<organism evidence="12 13">
    <name type="scientific">Enterococcus xiangfangensis</name>
    <dbReference type="NCBI Taxonomy" id="1296537"/>
    <lineage>
        <taxon>Bacteria</taxon>
        <taxon>Bacillati</taxon>
        <taxon>Bacillota</taxon>
        <taxon>Bacilli</taxon>
        <taxon>Lactobacillales</taxon>
        <taxon>Enterococcaceae</taxon>
        <taxon>Enterococcus</taxon>
    </lineage>
</organism>
<dbReference type="RefSeq" id="WP_311830343.1">
    <property type="nucleotide sequence ID" value="NZ_JARQAJ010000007.1"/>
</dbReference>
<evidence type="ECO:0000256" key="10">
    <source>
        <dbReference type="ARBA" id="ARBA00040345"/>
    </source>
</evidence>
<keyword evidence="13" id="KW-1185">Reference proteome</keyword>
<keyword evidence="2" id="KW-1003">Cell membrane</keyword>
<comment type="subcellular location">
    <subcellularLocation>
        <location evidence="1">Cell membrane</location>
    </subcellularLocation>
</comment>
<evidence type="ECO:0000256" key="8">
    <source>
        <dbReference type="ARBA" id="ARBA00037904"/>
    </source>
</evidence>
<reference evidence="12" key="1">
    <citation type="submission" date="2023-03" db="EMBL/GenBank/DDBJ databases">
        <authorList>
            <person name="Shen W."/>
            <person name="Cai J."/>
        </authorList>
    </citation>
    <scope>NUCLEOTIDE SEQUENCE</scope>
    <source>
        <strain evidence="12">P66-3</strain>
    </source>
</reference>
<dbReference type="Pfam" id="PF00535">
    <property type="entry name" value="Glycos_transf_2"/>
    <property type="match status" value="1"/>
</dbReference>
<comment type="similarity">
    <text evidence="9">Belongs to the glycosyltransferase 2 family. CrtQ subfamily.</text>
</comment>
<dbReference type="CDD" id="cd02522">
    <property type="entry name" value="GT_2_like_a"/>
    <property type="match status" value="1"/>
</dbReference>
<evidence type="ECO:0000313" key="13">
    <source>
        <dbReference type="Proteomes" id="UP001181046"/>
    </source>
</evidence>
<evidence type="ECO:0000256" key="7">
    <source>
        <dbReference type="ARBA" id="ARBA00037281"/>
    </source>
</evidence>
<keyword evidence="4" id="KW-0808">Transferase</keyword>
<evidence type="ECO:0000313" key="12">
    <source>
        <dbReference type="EMBL" id="MDT2760355.1"/>
    </source>
</evidence>